<dbReference type="Proteomes" id="UP000267606">
    <property type="component" value="Unassembled WGS sequence"/>
</dbReference>
<evidence type="ECO:0000313" key="2">
    <source>
        <dbReference type="Proteomes" id="UP000267606"/>
    </source>
</evidence>
<keyword evidence="2" id="KW-1185">Reference proteome</keyword>
<name>A0A183HK76_9BILA</name>
<dbReference type="WBParaSite" id="OFLC_0000788701-mRNA-1">
    <property type="protein sequence ID" value="OFLC_0000788701-mRNA-1"/>
    <property type="gene ID" value="OFLC_0000788701"/>
</dbReference>
<dbReference type="STRING" id="387005.A0A183HK76"/>
<evidence type="ECO:0000313" key="3">
    <source>
        <dbReference type="WBParaSite" id="OFLC_0000788701-mRNA-1"/>
    </source>
</evidence>
<sequence length="56" mass="6706">MEKLRGILQHTVYEYVSRALFKKDRLMFSMRFIHGIHPSLFAQNVINSSEYEVNFI</sequence>
<proteinExistence type="predicted"/>
<reference evidence="3" key="1">
    <citation type="submission" date="2016-06" db="UniProtKB">
        <authorList>
            <consortium name="WormBaseParasite"/>
        </authorList>
    </citation>
    <scope>IDENTIFICATION</scope>
</reference>
<evidence type="ECO:0000313" key="1">
    <source>
        <dbReference type="EMBL" id="VDO52991.1"/>
    </source>
</evidence>
<dbReference type="AlphaFoldDB" id="A0A183HK76"/>
<protein>
    <submittedName>
        <fullName evidence="1 3">Uncharacterized protein</fullName>
    </submittedName>
</protein>
<gene>
    <name evidence="1" type="ORF">OFLC_LOCUS7887</name>
</gene>
<organism evidence="3">
    <name type="scientific">Onchocerca flexuosa</name>
    <dbReference type="NCBI Taxonomy" id="387005"/>
    <lineage>
        <taxon>Eukaryota</taxon>
        <taxon>Metazoa</taxon>
        <taxon>Ecdysozoa</taxon>
        <taxon>Nematoda</taxon>
        <taxon>Chromadorea</taxon>
        <taxon>Rhabditida</taxon>
        <taxon>Spirurina</taxon>
        <taxon>Spiruromorpha</taxon>
        <taxon>Filarioidea</taxon>
        <taxon>Onchocercidae</taxon>
        <taxon>Onchocerca</taxon>
    </lineage>
</organism>
<accession>A0A183HK76</accession>
<reference evidence="1 2" key="2">
    <citation type="submission" date="2018-11" db="EMBL/GenBank/DDBJ databases">
        <authorList>
            <consortium name="Pathogen Informatics"/>
        </authorList>
    </citation>
    <scope>NUCLEOTIDE SEQUENCE [LARGE SCALE GENOMIC DNA]</scope>
</reference>
<dbReference type="EMBL" id="UZAJ01008536">
    <property type="protein sequence ID" value="VDO52991.1"/>
    <property type="molecule type" value="Genomic_DNA"/>
</dbReference>
<dbReference type="Gene3D" id="1.10.8.1220">
    <property type="match status" value="1"/>
</dbReference>